<dbReference type="AlphaFoldDB" id="A0A1U7NHF4"/>
<dbReference type="SFLD" id="SFLDS00003">
    <property type="entry name" value="Haloacid_Dehalogenase"/>
    <property type="match status" value="1"/>
</dbReference>
<reference evidence="2 3" key="1">
    <citation type="submission" date="2016-11" db="EMBL/GenBank/DDBJ databases">
        <title>Description of two novel members of the family Erysipelotrichaceae: Ileibacterium lipovorans gen. nov., sp. nov. and Dubosiella newyorkensis, gen. nov., sp. nov.</title>
        <authorList>
            <person name="Cox L.M."/>
            <person name="Sohn J."/>
            <person name="Tyrrell K.L."/>
            <person name="Citron D.M."/>
            <person name="Lawson P.A."/>
            <person name="Patel N.B."/>
            <person name="Iizumi T."/>
            <person name="Perez-Perez G.I."/>
            <person name="Goldstein E.J."/>
            <person name="Blaser M.J."/>
        </authorList>
    </citation>
    <scope>NUCLEOTIDE SEQUENCE [LARGE SCALE GENOMIC DNA]</scope>
    <source>
        <strain evidence="2 3">NYU-BL-A3</strain>
    </source>
</reference>
<dbReference type="NCBIfam" id="TIGR01549">
    <property type="entry name" value="HAD-SF-IA-v1"/>
    <property type="match status" value="1"/>
</dbReference>
<keyword evidence="1" id="KW-0378">Hydrolase</keyword>
<proteinExistence type="predicted"/>
<dbReference type="Pfam" id="PF00702">
    <property type="entry name" value="Hydrolase"/>
    <property type="match status" value="1"/>
</dbReference>
<dbReference type="PANTHER" id="PTHR43316">
    <property type="entry name" value="HYDROLASE, HALOACID DELAHOGENASE-RELATED"/>
    <property type="match status" value="1"/>
</dbReference>
<dbReference type="Gene3D" id="3.40.50.1000">
    <property type="entry name" value="HAD superfamily/HAD-like"/>
    <property type="match status" value="1"/>
</dbReference>
<sequence>MTIKTILFDLDGTLLPMDQEVFIKYYFGALVKHMEPEGYEPKKLIDSIWKGTEAMVKNRSSMTNEQVFWDKMKEFYGDSVMKDLPKFEEFYKTSFQNISAVCPPDPESAPLIKQLKEQGYQLILATNPIFPAIATNSRIRWGNLNPEDFDLVTTYENSSRAKPNPEYFQEILEKLNLNPEECLVVGNDMTEDLCASKIGLPVFIRTTHLINKENRTLDSIPHGDFKELIEYLSV</sequence>
<dbReference type="GeneID" id="82202326"/>
<gene>
    <name evidence="2" type="ORF">BO222_03720</name>
</gene>
<dbReference type="EMBL" id="MPJW01000090">
    <property type="protein sequence ID" value="OLU41154.1"/>
    <property type="molecule type" value="Genomic_DNA"/>
</dbReference>
<dbReference type="OrthoDB" id="9809962at2"/>
<keyword evidence="3" id="KW-1185">Reference proteome</keyword>
<organism evidence="2 3">
    <name type="scientific">Ileibacterium valens</name>
    <dbReference type="NCBI Taxonomy" id="1862668"/>
    <lineage>
        <taxon>Bacteria</taxon>
        <taxon>Bacillati</taxon>
        <taxon>Bacillota</taxon>
        <taxon>Erysipelotrichia</taxon>
        <taxon>Erysipelotrichales</taxon>
        <taxon>Erysipelotrichaceae</taxon>
        <taxon>Ileibacterium</taxon>
    </lineage>
</organism>
<evidence type="ECO:0000313" key="2">
    <source>
        <dbReference type="EMBL" id="OLU41154.1"/>
    </source>
</evidence>
<evidence type="ECO:0000256" key="1">
    <source>
        <dbReference type="ARBA" id="ARBA00022801"/>
    </source>
</evidence>
<protein>
    <recommendedName>
        <fullName evidence="4">HAD family hydrolase</fullName>
    </recommendedName>
</protein>
<dbReference type="PRINTS" id="PR00413">
    <property type="entry name" value="HADHALOGNASE"/>
</dbReference>
<dbReference type="RefSeq" id="WP_075818474.1">
    <property type="nucleotide sequence ID" value="NZ_CAPIAK010000002.1"/>
</dbReference>
<dbReference type="PANTHER" id="PTHR43316:SF3">
    <property type="entry name" value="HALOACID DEHALOGENASE, TYPE II (AFU_ORTHOLOGUE AFUA_2G07750)-RELATED"/>
    <property type="match status" value="1"/>
</dbReference>
<dbReference type="InterPro" id="IPR036412">
    <property type="entry name" value="HAD-like_sf"/>
</dbReference>
<dbReference type="SUPFAM" id="SSF56784">
    <property type="entry name" value="HAD-like"/>
    <property type="match status" value="1"/>
</dbReference>
<dbReference type="Proteomes" id="UP000186341">
    <property type="component" value="Unassembled WGS sequence"/>
</dbReference>
<dbReference type="InterPro" id="IPR023214">
    <property type="entry name" value="HAD_sf"/>
</dbReference>
<dbReference type="SFLD" id="SFLDG01129">
    <property type="entry name" value="C1.5:_HAD__Beta-PGM__Phosphata"/>
    <property type="match status" value="1"/>
</dbReference>
<dbReference type="GO" id="GO:0016787">
    <property type="term" value="F:hydrolase activity"/>
    <property type="evidence" value="ECO:0007669"/>
    <property type="project" value="UniProtKB-KW"/>
</dbReference>
<evidence type="ECO:0008006" key="4">
    <source>
        <dbReference type="Google" id="ProtNLM"/>
    </source>
</evidence>
<name>A0A1U7NHF4_9FIRM</name>
<comment type="caution">
    <text evidence="2">The sequence shown here is derived from an EMBL/GenBank/DDBJ whole genome shotgun (WGS) entry which is preliminary data.</text>
</comment>
<dbReference type="InterPro" id="IPR006439">
    <property type="entry name" value="HAD-SF_hydro_IA"/>
</dbReference>
<evidence type="ECO:0000313" key="3">
    <source>
        <dbReference type="Proteomes" id="UP000186341"/>
    </source>
</evidence>
<dbReference type="InterPro" id="IPR051540">
    <property type="entry name" value="S-2-haloacid_dehalogenase"/>
</dbReference>
<accession>A0A1U7NHF4</accession>